<dbReference type="InterPro" id="IPR000055">
    <property type="entry name" value="Restrct_endonuc_typeI_TRD"/>
</dbReference>
<organism evidence="5 6">
    <name type="scientific">Halomonas cibimaris</name>
    <dbReference type="NCBI Taxonomy" id="657012"/>
    <lineage>
        <taxon>Bacteria</taxon>
        <taxon>Pseudomonadati</taxon>
        <taxon>Pseudomonadota</taxon>
        <taxon>Gammaproteobacteria</taxon>
        <taxon>Oceanospirillales</taxon>
        <taxon>Halomonadaceae</taxon>
        <taxon>Halomonas</taxon>
    </lineage>
</organism>
<dbReference type="Pfam" id="PF01420">
    <property type="entry name" value="Methylase_S"/>
    <property type="match status" value="2"/>
</dbReference>
<feature type="domain" description="Type I restriction modification DNA specificity" evidence="4">
    <location>
        <begin position="220"/>
        <end position="394"/>
    </location>
</feature>
<dbReference type="SUPFAM" id="SSF116734">
    <property type="entry name" value="DNA methylase specificity domain"/>
    <property type="match status" value="2"/>
</dbReference>
<evidence type="ECO:0000313" key="5">
    <source>
        <dbReference type="EMBL" id="GAA3895802.1"/>
    </source>
</evidence>
<comment type="caution">
    <text evidence="5">The sequence shown here is derived from an EMBL/GenBank/DDBJ whole genome shotgun (WGS) entry which is preliminary data.</text>
</comment>
<accession>A0ABP7L834</accession>
<gene>
    <name evidence="5" type="ORF">GCM10022228_03460</name>
</gene>
<keyword evidence="2" id="KW-0680">Restriction system</keyword>
<protein>
    <recommendedName>
        <fullName evidence="4">Type I restriction modification DNA specificity domain-containing protein</fullName>
    </recommendedName>
</protein>
<dbReference type="Gene3D" id="3.90.220.20">
    <property type="entry name" value="DNA methylase specificity domains"/>
    <property type="match status" value="2"/>
</dbReference>
<dbReference type="RefSeq" id="WP_344701686.1">
    <property type="nucleotide sequence ID" value="NZ_BAAAZT010000015.1"/>
</dbReference>
<proteinExistence type="inferred from homology"/>
<dbReference type="EMBL" id="BAAAZT010000015">
    <property type="protein sequence ID" value="GAA3895802.1"/>
    <property type="molecule type" value="Genomic_DNA"/>
</dbReference>
<evidence type="ECO:0000256" key="1">
    <source>
        <dbReference type="ARBA" id="ARBA00010923"/>
    </source>
</evidence>
<feature type="domain" description="Type I restriction modification DNA specificity" evidence="4">
    <location>
        <begin position="86"/>
        <end position="179"/>
    </location>
</feature>
<reference evidence="6" key="1">
    <citation type="journal article" date="2019" name="Int. J. Syst. Evol. Microbiol.">
        <title>The Global Catalogue of Microorganisms (GCM) 10K type strain sequencing project: providing services to taxonomists for standard genome sequencing and annotation.</title>
        <authorList>
            <consortium name="The Broad Institute Genomics Platform"/>
            <consortium name="The Broad Institute Genome Sequencing Center for Infectious Disease"/>
            <person name="Wu L."/>
            <person name="Ma J."/>
        </authorList>
    </citation>
    <scope>NUCLEOTIDE SEQUENCE [LARGE SCALE GENOMIC DNA]</scope>
    <source>
        <strain evidence="6">JCM 16914</strain>
    </source>
</reference>
<keyword evidence="3" id="KW-0238">DNA-binding</keyword>
<sequence length="425" mass="47419">MYEWKTIEKLADINPDTLSANTDQDFAFLYIDLGSVGNGSIDWGKLQRFSFKKAPSRARRVCNPGDSLFGTVRPNLQSHGYMPNKQTEPLVASTGFTVIRPHCESAEGRYLFFSLLGNGILRQSVNSAVGSNYPAVTDNDVRGFKLFAPPVEQQSKIADVLEAIDTQIHKTEALIAKLEKVKEGLLHDLLTRGIDENGQLRPSPEQAPGLYKESPLGLIPREWECLPLERILTINLGFAFSASDYCSSGTPSFRVSDIGKSSINRDEMVFLPSTFFEMQKQQQLLGGEIVLVMVGATTGKLGRVPASICPALQNQNMWRLEPQHPMSRDYLYSILPDAISRHMRMSQGSARDFLSQKDFIKTLTLIAPEKEQIEIIDRLRKVDTKINSETEILEKDKQLKGALMDDLLTGRVRVTPLLDQAQTSA</sequence>
<dbReference type="InterPro" id="IPR044946">
    <property type="entry name" value="Restrct_endonuc_typeI_TRD_sf"/>
</dbReference>
<dbReference type="Proteomes" id="UP001500133">
    <property type="component" value="Unassembled WGS sequence"/>
</dbReference>
<dbReference type="PANTHER" id="PTHR30408">
    <property type="entry name" value="TYPE-1 RESTRICTION ENZYME ECOKI SPECIFICITY PROTEIN"/>
    <property type="match status" value="1"/>
</dbReference>
<evidence type="ECO:0000313" key="6">
    <source>
        <dbReference type="Proteomes" id="UP001500133"/>
    </source>
</evidence>
<dbReference type="PANTHER" id="PTHR30408:SF12">
    <property type="entry name" value="TYPE I RESTRICTION ENZYME MJAVIII SPECIFICITY SUBUNIT"/>
    <property type="match status" value="1"/>
</dbReference>
<evidence type="ECO:0000256" key="3">
    <source>
        <dbReference type="ARBA" id="ARBA00023125"/>
    </source>
</evidence>
<keyword evidence="6" id="KW-1185">Reference proteome</keyword>
<name>A0ABP7L834_9GAMM</name>
<dbReference type="InterPro" id="IPR052021">
    <property type="entry name" value="Type-I_RS_S_subunit"/>
</dbReference>
<evidence type="ECO:0000256" key="2">
    <source>
        <dbReference type="ARBA" id="ARBA00022747"/>
    </source>
</evidence>
<comment type="similarity">
    <text evidence="1">Belongs to the type-I restriction system S methylase family.</text>
</comment>
<evidence type="ECO:0000259" key="4">
    <source>
        <dbReference type="Pfam" id="PF01420"/>
    </source>
</evidence>